<comment type="similarity">
    <text evidence="2">Belongs to the PHP hydrolase family. HisK subfamily.</text>
</comment>
<dbReference type="EMBL" id="JAVRRA010018495">
    <property type="protein sequence ID" value="KAK5188176.1"/>
    <property type="molecule type" value="Genomic_DNA"/>
</dbReference>
<sequence>MTEPYPKKEVCEAFLAMGGRFTLSDDSHGCDQVGLNYHKVLDAIRSAGIQEIHFL</sequence>
<dbReference type="EC" id="3.1.3.15" evidence="2"/>
<dbReference type="SUPFAM" id="SSF89550">
    <property type="entry name" value="PHP domain-like"/>
    <property type="match status" value="1"/>
</dbReference>
<dbReference type="Gene3D" id="3.20.20.140">
    <property type="entry name" value="Metal-dependent hydrolases"/>
    <property type="match status" value="1"/>
</dbReference>
<dbReference type="PANTHER" id="PTHR21039:SF0">
    <property type="entry name" value="HISTIDINOL-PHOSPHATASE"/>
    <property type="match status" value="1"/>
</dbReference>
<evidence type="ECO:0000313" key="3">
    <source>
        <dbReference type="EMBL" id="KAK5188176.1"/>
    </source>
</evidence>
<evidence type="ECO:0000256" key="2">
    <source>
        <dbReference type="RuleBase" id="RU366003"/>
    </source>
</evidence>
<evidence type="ECO:0000313" key="4">
    <source>
        <dbReference type="Proteomes" id="UP001357485"/>
    </source>
</evidence>
<keyword evidence="1 2" id="KW-0378">Hydrolase</keyword>
<keyword evidence="2" id="KW-0028">Amino-acid biosynthesis</keyword>
<evidence type="ECO:0000256" key="1">
    <source>
        <dbReference type="ARBA" id="ARBA00022801"/>
    </source>
</evidence>
<comment type="pathway">
    <text evidence="2">Amino-acid biosynthesis; L-histidine biosynthesis; L-histidine from 5-phospho-alpha-D-ribose 1-diphosphate: step 8/9.</text>
</comment>
<organism evidence="3 4">
    <name type="scientific">Cryomyces antarcticus</name>
    <dbReference type="NCBI Taxonomy" id="329879"/>
    <lineage>
        <taxon>Eukaryota</taxon>
        <taxon>Fungi</taxon>
        <taxon>Dikarya</taxon>
        <taxon>Ascomycota</taxon>
        <taxon>Pezizomycotina</taxon>
        <taxon>Dothideomycetes</taxon>
        <taxon>Dothideomycetes incertae sedis</taxon>
        <taxon>Cryomyces</taxon>
    </lineage>
</organism>
<dbReference type="InterPro" id="IPR016195">
    <property type="entry name" value="Pol/histidinol_Pase-like"/>
</dbReference>
<reference evidence="3 4" key="1">
    <citation type="submission" date="2023-08" db="EMBL/GenBank/DDBJ databases">
        <title>Black Yeasts Isolated from many extreme environments.</title>
        <authorList>
            <person name="Coleine C."/>
            <person name="Stajich J.E."/>
            <person name="Selbmann L."/>
        </authorList>
    </citation>
    <scope>NUCLEOTIDE SEQUENCE [LARGE SCALE GENOMIC DNA]</scope>
    <source>
        <strain evidence="3 4">CCFEE 536</strain>
    </source>
</reference>
<protein>
    <recommendedName>
        <fullName evidence="2">Histidinol-phosphatase</fullName>
        <shortName evidence="2">HolPase</shortName>
        <ecNumber evidence="2">3.1.3.15</ecNumber>
    </recommendedName>
</protein>
<keyword evidence="2" id="KW-0368">Histidine biosynthesis</keyword>
<comment type="caution">
    <text evidence="3">The sequence shown here is derived from an EMBL/GenBank/DDBJ whole genome shotgun (WGS) entry which is preliminary data.</text>
</comment>
<name>A0ABR0LKC1_9PEZI</name>
<keyword evidence="4" id="KW-1185">Reference proteome</keyword>
<dbReference type="InterPro" id="IPR010140">
    <property type="entry name" value="Histidinol_P_phosphatase_HisJ"/>
</dbReference>
<gene>
    <name evidence="3" type="ORF">LTR16_008613</name>
</gene>
<dbReference type="Proteomes" id="UP001357485">
    <property type="component" value="Unassembled WGS sequence"/>
</dbReference>
<dbReference type="PANTHER" id="PTHR21039">
    <property type="entry name" value="HISTIDINOL PHOSPHATASE-RELATED"/>
    <property type="match status" value="1"/>
</dbReference>
<proteinExistence type="inferred from homology"/>
<accession>A0ABR0LKC1</accession>
<feature type="non-terminal residue" evidence="3">
    <location>
        <position position="55"/>
    </location>
</feature>
<comment type="catalytic activity">
    <reaction evidence="2">
        <text>L-histidinol phosphate + H2O = L-histidinol + phosphate</text>
        <dbReference type="Rhea" id="RHEA:14465"/>
        <dbReference type="ChEBI" id="CHEBI:15377"/>
        <dbReference type="ChEBI" id="CHEBI:43474"/>
        <dbReference type="ChEBI" id="CHEBI:57699"/>
        <dbReference type="ChEBI" id="CHEBI:57980"/>
        <dbReference type="EC" id="3.1.3.15"/>
    </reaction>
</comment>